<dbReference type="Proteomes" id="UP000228380">
    <property type="component" value="Unplaced"/>
</dbReference>
<dbReference type="OrthoDB" id="5835829at2759"/>
<dbReference type="FunFam" id="3.40.50.2000:FF:000020">
    <property type="entry name" value="Glycosyltransferase"/>
    <property type="match status" value="1"/>
</dbReference>
<dbReference type="SUPFAM" id="SSF53756">
    <property type="entry name" value="UDP-Glycosyltransferase/glycogen phosphorylase"/>
    <property type="match status" value="1"/>
</dbReference>
<dbReference type="AlphaFoldDB" id="A0A8B7BIB8"/>
<organism evidence="5 6">
    <name type="scientific">Phoenix dactylifera</name>
    <name type="common">Date palm</name>
    <dbReference type="NCBI Taxonomy" id="42345"/>
    <lineage>
        <taxon>Eukaryota</taxon>
        <taxon>Viridiplantae</taxon>
        <taxon>Streptophyta</taxon>
        <taxon>Embryophyta</taxon>
        <taxon>Tracheophyta</taxon>
        <taxon>Spermatophyta</taxon>
        <taxon>Magnoliopsida</taxon>
        <taxon>Liliopsida</taxon>
        <taxon>Arecaceae</taxon>
        <taxon>Coryphoideae</taxon>
        <taxon>Phoeniceae</taxon>
        <taxon>Phoenix</taxon>
    </lineage>
</organism>
<keyword evidence="5" id="KW-1185">Reference proteome</keyword>
<reference evidence="6" key="1">
    <citation type="submission" date="2025-08" db="UniProtKB">
        <authorList>
            <consortium name="RefSeq"/>
        </authorList>
    </citation>
    <scope>IDENTIFICATION</scope>
    <source>
        <tissue evidence="6">Young leaves</tissue>
    </source>
</reference>
<comment type="similarity">
    <text evidence="1 3">Belongs to the UDP-glycosyltransferase family.</text>
</comment>
<sequence length="474" mass="51790">MKERVVLYPAVGMGHLVPMVELAKLFLRDGMAVTVLVINTPFKQGSDDSFIAAAASAHPSLSFHHLPPVSLPPNPPTDPVVLMFDMLRQATTHLRPVLTSLSETSAVRALVVDFFCTEALDVAAEVGLPSYIFFSTGASNLAAFLYLPLLHSATPGNIKDLGNAPINFPGLWPIPASDLPAQLQDRNEESYKRLLFHFERLPRFDGILINTFESLEPRAVTALRDGVCLPGRPMPPTYCIGPLIAERKPSEKHECIKWLDSQPKASVVFLCFGSMGSFAAEQLNEMATGLERSGHRFLWVVRAPRNGDQAAKFPGPRLEPDLEAILPVGFLERTKDRGLVVKSWAPQVEVLAYEAVGAFLTHCGWNSTLEGVCAGVPLIGWPLYAEQRMNKVTLVQDIGLAVAVEGYDKELVRAEEVEAKVRWVMESEGGSELRKRAAAMAEKAKEAWKDGGSSEAAWVELAKVIKDGGSEVRG</sequence>
<dbReference type="InterPro" id="IPR035595">
    <property type="entry name" value="UDP_glycos_trans_CS"/>
</dbReference>
<dbReference type="PANTHER" id="PTHR48048:SF89">
    <property type="entry name" value="GLYCOSYLTRANSFERASE"/>
    <property type="match status" value="1"/>
</dbReference>
<evidence type="ECO:0000256" key="1">
    <source>
        <dbReference type="ARBA" id="ARBA00009995"/>
    </source>
</evidence>
<dbReference type="PANTHER" id="PTHR48048">
    <property type="entry name" value="GLYCOSYLTRANSFERASE"/>
    <property type="match status" value="1"/>
</dbReference>
<dbReference type="Gene3D" id="3.40.50.2000">
    <property type="entry name" value="Glycogen Phosphorylase B"/>
    <property type="match status" value="2"/>
</dbReference>
<dbReference type="CDD" id="cd03784">
    <property type="entry name" value="GT1_Gtf-like"/>
    <property type="match status" value="1"/>
</dbReference>
<dbReference type="InterPro" id="IPR050481">
    <property type="entry name" value="UDP-glycosyltransf_plant"/>
</dbReference>
<dbReference type="Pfam" id="PF00201">
    <property type="entry name" value="UDPGT"/>
    <property type="match status" value="1"/>
</dbReference>
<dbReference type="KEGG" id="pda:103697408"/>
<keyword evidence="3" id="KW-0328">Glycosyltransferase</keyword>
<dbReference type="EC" id="2.4.1.-" evidence="4"/>
<evidence type="ECO:0000256" key="2">
    <source>
        <dbReference type="ARBA" id="ARBA00022679"/>
    </source>
</evidence>
<keyword evidence="2 3" id="KW-0808">Transferase</keyword>
<accession>A0A8B7BIB8</accession>
<proteinExistence type="inferred from homology"/>
<dbReference type="GeneID" id="103697408"/>
<evidence type="ECO:0000256" key="3">
    <source>
        <dbReference type="RuleBase" id="RU003718"/>
    </source>
</evidence>
<evidence type="ECO:0000313" key="5">
    <source>
        <dbReference type="Proteomes" id="UP000228380"/>
    </source>
</evidence>
<protein>
    <recommendedName>
        <fullName evidence="4">Glycosyltransferase</fullName>
        <ecNumber evidence="4">2.4.1.-</ecNumber>
    </recommendedName>
</protein>
<gene>
    <name evidence="6" type="primary">LOC103697408</name>
</gene>
<name>A0A8B7BIB8_PHODC</name>
<dbReference type="InterPro" id="IPR002213">
    <property type="entry name" value="UDP_glucos_trans"/>
</dbReference>
<dbReference type="PROSITE" id="PS00375">
    <property type="entry name" value="UDPGT"/>
    <property type="match status" value="1"/>
</dbReference>
<evidence type="ECO:0000313" key="6">
    <source>
        <dbReference type="RefSeq" id="XP_008777482.2"/>
    </source>
</evidence>
<evidence type="ECO:0000256" key="4">
    <source>
        <dbReference type="RuleBase" id="RU362057"/>
    </source>
</evidence>
<dbReference type="GO" id="GO:0035251">
    <property type="term" value="F:UDP-glucosyltransferase activity"/>
    <property type="evidence" value="ECO:0007669"/>
    <property type="project" value="InterPro"/>
</dbReference>
<dbReference type="RefSeq" id="XP_008777482.2">
    <property type="nucleotide sequence ID" value="XM_008779260.4"/>
</dbReference>